<keyword evidence="2" id="KW-1185">Reference proteome</keyword>
<gene>
    <name evidence="1" type="ORF">K737_300526</name>
</gene>
<protein>
    <submittedName>
        <fullName evidence="1">Uncharacterized protein</fullName>
    </submittedName>
</protein>
<organism evidence="1 2">
    <name type="scientific">Holospora undulata HU1</name>
    <dbReference type="NCBI Taxonomy" id="1321371"/>
    <lineage>
        <taxon>Bacteria</taxon>
        <taxon>Pseudomonadati</taxon>
        <taxon>Pseudomonadota</taxon>
        <taxon>Alphaproteobacteria</taxon>
        <taxon>Holosporales</taxon>
        <taxon>Holosporaceae</taxon>
        <taxon>Holospora</taxon>
    </lineage>
</organism>
<reference evidence="1 2" key="1">
    <citation type="journal article" date="2013" name="Genome Announc.">
        <title>Draft Genome Sequence of Holospora undulata Strain HU1, a Micronucleus-Specific Symbiont of the Ciliate Paramecium caudatum.</title>
        <authorList>
            <person name="Dohra H."/>
            <person name="Suzuki H."/>
            <person name="Suzuki T."/>
            <person name="Tanaka K."/>
            <person name="Fujishima M."/>
        </authorList>
    </citation>
    <scope>NUCLEOTIDE SEQUENCE [LARGE SCALE GENOMIC DNA]</scope>
    <source>
        <strain evidence="1 2">HU1</strain>
    </source>
</reference>
<evidence type="ECO:0000313" key="2">
    <source>
        <dbReference type="Proteomes" id="UP000026922"/>
    </source>
</evidence>
<accession>A0A061JIS0</accession>
<comment type="caution">
    <text evidence="1">The sequence shown here is derived from an EMBL/GenBank/DDBJ whole genome shotgun (WGS) entry which is preliminary data.</text>
</comment>
<name>A0A061JIS0_9PROT</name>
<proteinExistence type="predicted"/>
<evidence type="ECO:0000313" key="1">
    <source>
        <dbReference type="EMBL" id="ETZ05049.1"/>
    </source>
</evidence>
<dbReference type="EMBL" id="ARPM03000121">
    <property type="protein sequence ID" value="ETZ05049.1"/>
    <property type="molecule type" value="Genomic_DNA"/>
</dbReference>
<sequence length="58" mass="6972">MLIFLLDLNQESMKEDQIRYTLLILECVVMRYCVYLPHNFCKIVFFINKVFAARPQLS</sequence>
<dbReference type="AlphaFoldDB" id="A0A061JIS0"/>
<dbReference type="Proteomes" id="UP000026922">
    <property type="component" value="Unassembled WGS sequence"/>
</dbReference>